<sequence>MSSVDSPARSVRLGRFEIAAVLALWRREWILFRREWSSITFSATIEPIIYLLAFGFGFGSLVAFTHGYRYLDFVGTGVVATAVLFASIFPAMLDTFVRSRYQNLYDTLLGTPIDARELVTAQGSWIGLRAGVYGTAPILVAMAFGLPPSWGMLLVPVIGFVMGFGFALLGIWVGMSVPSMNTIEYVISGLVTPLFVFAGTFFPLDGLPGWTQTIARINPLYHCVELVRHSVFGFDPGKDALHLGVLLIFTVVCWLLATRKVARKLVT</sequence>
<keyword evidence="3 6" id="KW-1133">Transmembrane helix</keyword>
<reference evidence="8" key="1">
    <citation type="journal article" date="2014" name="Int. J. Syst. Evol. Microbiol.">
        <title>Complete genome sequence of Corynebacterium casei LMG S-19264T (=DSM 44701T), isolated from a smear-ripened cheese.</title>
        <authorList>
            <consortium name="US DOE Joint Genome Institute (JGI-PGF)"/>
            <person name="Walter F."/>
            <person name="Albersmeier A."/>
            <person name="Kalinowski J."/>
            <person name="Ruckert C."/>
        </authorList>
    </citation>
    <scope>NUCLEOTIDE SEQUENCE</scope>
    <source>
        <strain evidence="8">CGMCC 4.5737</strain>
    </source>
</reference>
<dbReference type="Proteomes" id="UP000637578">
    <property type="component" value="Unassembled WGS sequence"/>
</dbReference>
<protein>
    <recommendedName>
        <fullName evidence="6">Transport permease protein</fullName>
    </recommendedName>
</protein>
<dbReference type="PANTHER" id="PTHR43229">
    <property type="entry name" value="NODULATION PROTEIN J"/>
    <property type="match status" value="1"/>
</dbReference>
<feature type="transmembrane region" description="Helical" evidence="6">
    <location>
        <begin position="152"/>
        <end position="173"/>
    </location>
</feature>
<evidence type="ECO:0000256" key="4">
    <source>
        <dbReference type="ARBA" id="ARBA00023136"/>
    </source>
</evidence>
<accession>A0A8J3CEM3</accession>
<feature type="transmembrane region" description="Helical" evidence="6">
    <location>
        <begin position="73"/>
        <end position="93"/>
    </location>
</feature>
<reference evidence="8" key="2">
    <citation type="submission" date="2020-09" db="EMBL/GenBank/DDBJ databases">
        <authorList>
            <person name="Sun Q."/>
            <person name="Zhou Y."/>
        </authorList>
    </citation>
    <scope>NUCLEOTIDE SEQUENCE</scope>
    <source>
        <strain evidence="8">CGMCC 4.5737</strain>
    </source>
</reference>
<gene>
    <name evidence="8" type="ORF">GCM10012275_62890</name>
</gene>
<keyword evidence="5" id="KW-0046">Antibiotic resistance</keyword>
<name>A0A8J3CEM3_9PSEU</name>
<dbReference type="AlphaFoldDB" id="A0A8J3CEM3"/>
<dbReference type="InterPro" id="IPR047817">
    <property type="entry name" value="ABC2_TM_bact-type"/>
</dbReference>
<dbReference type="GO" id="GO:0046677">
    <property type="term" value="P:response to antibiotic"/>
    <property type="evidence" value="ECO:0007669"/>
    <property type="project" value="UniProtKB-KW"/>
</dbReference>
<keyword evidence="6" id="KW-0813">Transport</keyword>
<dbReference type="InterPro" id="IPR051784">
    <property type="entry name" value="Nod_factor_ABC_transporter"/>
</dbReference>
<proteinExistence type="inferred from homology"/>
<dbReference type="GO" id="GO:0043190">
    <property type="term" value="C:ATP-binding cassette (ABC) transporter complex"/>
    <property type="evidence" value="ECO:0007669"/>
    <property type="project" value="InterPro"/>
</dbReference>
<dbReference type="GO" id="GO:0140359">
    <property type="term" value="F:ABC-type transporter activity"/>
    <property type="evidence" value="ECO:0007669"/>
    <property type="project" value="InterPro"/>
</dbReference>
<organism evidence="8 9">
    <name type="scientific">Longimycelium tulufanense</name>
    <dbReference type="NCBI Taxonomy" id="907463"/>
    <lineage>
        <taxon>Bacteria</taxon>
        <taxon>Bacillati</taxon>
        <taxon>Actinomycetota</taxon>
        <taxon>Actinomycetes</taxon>
        <taxon>Pseudonocardiales</taxon>
        <taxon>Pseudonocardiaceae</taxon>
        <taxon>Longimycelium</taxon>
    </lineage>
</organism>
<evidence type="ECO:0000256" key="3">
    <source>
        <dbReference type="ARBA" id="ARBA00022989"/>
    </source>
</evidence>
<dbReference type="PANTHER" id="PTHR43229:SF2">
    <property type="entry name" value="NODULATION PROTEIN J"/>
    <property type="match status" value="1"/>
</dbReference>
<keyword evidence="2 6" id="KW-0812">Transmembrane</keyword>
<keyword evidence="4 6" id="KW-0472">Membrane</keyword>
<evidence type="ECO:0000313" key="8">
    <source>
        <dbReference type="EMBL" id="GGM83688.1"/>
    </source>
</evidence>
<keyword evidence="9" id="KW-1185">Reference proteome</keyword>
<dbReference type="InterPro" id="IPR000412">
    <property type="entry name" value="ABC_2_transport"/>
</dbReference>
<feature type="transmembrane region" description="Helical" evidence="6">
    <location>
        <begin position="240"/>
        <end position="257"/>
    </location>
</feature>
<dbReference type="Pfam" id="PF01061">
    <property type="entry name" value="ABC2_membrane"/>
    <property type="match status" value="1"/>
</dbReference>
<dbReference type="PIRSF" id="PIRSF006648">
    <property type="entry name" value="DrrB"/>
    <property type="match status" value="1"/>
</dbReference>
<comment type="caution">
    <text evidence="8">The sequence shown here is derived from an EMBL/GenBank/DDBJ whole genome shotgun (WGS) entry which is preliminary data.</text>
</comment>
<evidence type="ECO:0000256" key="1">
    <source>
        <dbReference type="ARBA" id="ARBA00004141"/>
    </source>
</evidence>
<dbReference type="PRINTS" id="PR00164">
    <property type="entry name" value="ABC2TRNSPORT"/>
</dbReference>
<evidence type="ECO:0000259" key="7">
    <source>
        <dbReference type="PROSITE" id="PS51012"/>
    </source>
</evidence>
<dbReference type="RefSeq" id="WP_189062074.1">
    <property type="nucleotide sequence ID" value="NZ_BMMK01000063.1"/>
</dbReference>
<evidence type="ECO:0000256" key="5">
    <source>
        <dbReference type="ARBA" id="ARBA00023251"/>
    </source>
</evidence>
<comment type="similarity">
    <text evidence="6">Belongs to the ABC-2 integral membrane protein family.</text>
</comment>
<feature type="transmembrane region" description="Helical" evidence="6">
    <location>
        <begin position="185"/>
        <end position="204"/>
    </location>
</feature>
<dbReference type="InterPro" id="IPR013525">
    <property type="entry name" value="ABC2_TM"/>
</dbReference>
<feature type="domain" description="ABC transmembrane type-2" evidence="7">
    <location>
        <begin position="38"/>
        <end position="264"/>
    </location>
</feature>
<evidence type="ECO:0000256" key="6">
    <source>
        <dbReference type="RuleBase" id="RU361157"/>
    </source>
</evidence>
<comment type="caution">
    <text evidence="6">Lacks conserved residue(s) required for the propagation of feature annotation.</text>
</comment>
<dbReference type="PROSITE" id="PS51012">
    <property type="entry name" value="ABC_TM2"/>
    <property type="match status" value="1"/>
</dbReference>
<comment type="subcellular location">
    <subcellularLocation>
        <location evidence="6">Cell membrane</location>
        <topology evidence="6">Multi-pass membrane protein</topology>
    </subcellularLocation>
    <subcellularLocation>
        <location evidence="1">Membrane</location>
        <topology evidence="1">Multi-pass membrane protein</topology>
    </subcellularLocation>
</comment>
<keyword evidence="6" id="KW-1003">Cell membrane</keyword>
<dbReference type="EMBL" id="BMMK01000063">
    <property type="protein sequence ID" value="GGM83688.1"/>
    <property type="molecule type" value="Genomic_DNA"/>
</dbReference>
<evidence type="ECO:0000256" key="2">
    <source>
        <dbReference type="ARBA" id="ARBA00022692"/>
    </source>
</evidence>
<evidence type="ECO:0000313" key="9">
    <source>
        <dbReference type="Proteomes" id="UP000637578"/>
    </source>
</evidence>
<feature type="transmembrane region" description="Helical" evidence="6">
    <location>
        <begin position="126"/>
        <end position="146"/>
    </location>
</feature>